<keyword evidence="3 5" id="KW-0807">Transducer</keyword>
<organism evidence="8 9">
    <name type="scientific">Roseibium hamelinense</name>
    <dbReference type="NCBI Taxonomy" id="150831"/>
    <lineage>
        <taxon>Bacteria</taxon>
        <taxon>Pseudomonadati</taxon>
        <taxon>Pseudomonadota</taxon>
        <taxon>Alphaproteobacteria</taxon>
        <taxon>Hyphomicrobiales</taxon>
        <taxon>Stappiaceae</taxon>
        <taxon>Roseibium</taxon>
    </lineage>
</organism>
<dbReference type="InterPro" id="IPR009050">
    <property type="entry name" value="Globin-like_sf"/>
</dbReference>
<dbReference type="SUPFAM" id="SSF46458">
    <property type="entry name" value="Globin-like"/>
    <property type="match status" value="1"/>
</dbReference>
<dbReference type="GO" id="GO:0020037">
    <property type="term" value="F:heme binding"/>
    <property type="evidence" value="ECO:0007669"/>
    <property type="project" value="InterPro"/>
</dbReference>
<comment type="subcellular location">
    <subcellularLocation>
        <location evidence="1">Cell inner membrane</location>
        <topology evidence="1">Multi-pass membrane protein</topology>
    </subcellularLocation>
</comment>
<dbReference type="GO" id="GO:0006935">
    <property type="term" value="P:chemotaxis"/>
    <property type="evidence" value="ECO:0007669"/>
    <property type="project" value="InterPro"/>
</dbReference>
<keyword evidence="2" id="KW-0997">Cell inner membrane</keyword>
<protein>
    <submittedName>
        <fullName evidence="8">Methyl-accepting chemotaxis protein</fullName>
    </submittedName>
</protein>
<accession>A0A562TK08</accession>
<feature type="domain" description="Methyl-accepting transducer" evidence="6">
    <location>
        <begin position="189"/>
        <end position="425"/>
    </location>
</feature>
<evidence type="ECO:0000256" key="2">
    <source>
        <dbReference type="ARBA" id="ARBA00022519"/>
    </source>
</evidence>
<dbReference type="Gene3D" id="1.10.287.950">
    <property type="entry name" value="Methyl-accepting chemotaxis protein"/>
    <property type="match status" value="1"/>
</dbReference>
<dbReference type="RefSeq" id="WP_145340695.1">
    <property type="nucleotide sequence ID" value="NZ_SMLY01000087.1"/>
</dbReference>
<dbReference type="CDD" id="cd01068">
    <property type="entry name" value="globin_sensor"/>
    <property type="match status" value="1"/>
</dbReference>
<dbReference type="InterPro" id="IPR012292">
    <property type="entry name" value="Globin/Proto"/>
</dbReference>
<dbReference type="OrthoDB" id="4514964at2"/>
<dbReference type="GO" id="GO:0005886">
    <property type="term" value="C:plasma membrane"/>
    <property type="evidence" value="ECO:0007669"/>
    <property type="project" value="UniProtKB-SubCell"/>
</dbReference>
<reference evidence="8 9" key="1">
    <citation type="submission" date="2019-07" db="EMBL/GenBank/DDBJ databases">
        <title>Genomic Encyclopedia of Archaeal and Bacterial Type Strains, Phase II (KMG-II): from individual species to whole genera.</title>
        <authorList>
            <person name="Goeker M."/>
        </authorList>
    </citation>
    <scope>NUCLEOTIDE SEQUENCE [LARGE SCALE GENOMIC DNA]</scope>
    <source>
        <strain evidence="8 9">ATCC BAA-252</strain>
    </source>
</reference>
<dbReference type="InterPro" id="IPR039379">
    <property type="entry name" value="Protoglobin_sensor_dom"/>
</dbReference>
<evidence type="ECO:0000256" key="5">
    <source>
        <dbReference type="PROSITE-ProRule" id="PRU00284"/>
    </source>
</evidence>
<evidence type="ECO:0000256" key="4">
    <source>
        <dbReference type="ARBA" id="ARBA00029447"/>
    </source>
</evidence>
<dbReference type="InterPro" id="IPR000727">
    <property type="entry name" value="T_SNARE_dom"/>
</dbReference>
<gene>
    <name evidence="8" type="ORF">JM93_00765</name>
</gene>
<dbReference type="EMBL" id="VLLF01000001">
    <property type="protein sequence ID" value="TWI93210.1"/>
    <property type="molecule type" value="Genomic_DNA"/>
</dbReference>
<dbReference type="Gene3D" id="1.10.490.10">
    <property type="entry name" value="Globins"/>
    <property type="match status" value="1"/>
</dbReference>
<sequence length="447" mass="47609">MSRASEAVHERLRFADIDEIVVAGLRSIWPALEKDVDGILTAFYTHLSKHPEMAGMIGDKQPRLENAQKKHWRKLFTQGFDQDYVDSINRIGRVHSRIGLEPRWYIAGYKFVLIHLQDALIKKFRFSPGKLARALSNVTTAVMFDLDMAVSTYQAVLIEKQADKTKALNAAISNFEQIIAQPLDSIGSGARTMASDAGGLIEVSGSARSETETATTVSEESQLNVQTVASATEELSASILEISKQISGASDIANNARSSAEKTTGDVQSLAGGAQKIGDVVGLIQAIAEQTNLLALNATIEAARAGEAGKGFAVVAAEVKELATQTSKATEEISQQIGEIQGATSSAVGSIETIAEVVRQLDEMTASIAAAIEEQGAATSEISSSVQTVANGASVLSGNIQSVQTAINLSDDTARSFLDASKDMELGAQTIATEINRFFDDVRQMNG</sequence>
<dbReference type="PANTHER" id="PTHR32089">
    <property type="entry name" value="METHYL-ACCEPTING CHEMOTAXIS PROTEIN MCPB"/>
    <property type="match status" value="1"/>
</dbReference>
<keyword evidence="9" id="KW-1185">Reference proteome</keyword>
<dbReference type="GO" id="GO:0007165">
    <property type="term" value="P:signal transduction"/>
    <property type="evidence" value="ECO:0007669"/>
    <property type="project" value="UniProtKB-KW"/>
</dbReference>
<evidence type="ECO:0000256" key="3">
    <source>
        <dbReference type="ARBA" id="ARBA00023224"/>
    </source>
</evidence>
<evidence type="ECO:0000259" key="6">
    <source>
        <dbReference type="PROSITE" id="PS50111"/>
    </source>
</evidence>
<name>A0A562TK08_9HYPH</name>
<comment type="caution">
    <text evidence="8">The sequence shown here is derived from an EMBL/GenBank/DDBJ whole genome shotgun (WGS) entry which is preliminary data.</text>
</comment>
<dbReference type="InterPro" id="IPR044398">
    <property type="entry name" value="Globin-sensor_dom"/>
</dbReference>
<evidence type="ECO:0000313" key="9">
    <source>
        <dbReference type="Proteomes" id="UP000320593"/>
    </source>
</evidence>
<dbReference type="PRINTS" id="PR00260">
    <property type="entry name" value="CHEMTRNSDUCR"/>
</dbReference>
<dbReference type="GO" id="GO:0019825">
    <property type="term" value="F:oxygen binding"/>
    <property type="evidence" value="ECO:0007669"/>
    <property type="project" value="InterPro"/>
</dbReference>
<dbReference type="Proteomes" id="UP000320593">
    <property type="component" value="Unassembled WGS sequence"/>
</dbReference>
<dbReference type="Pfam" id="PF00015">
    <property type="entry name" value="MCPsignal"/>
    <property type="match status" value="1"/>
</dbReference>
<dbReference type="SMART" id="SM00283">
    <property type="entry name" value="MA"/>
    <property type="match status" value="1"/>
</dbReference>
<keyword evidence="2" id="KW-1003">Cell membrane</keyword>
<dbReference type="GO" id="GO:0004888">
    <property type="term" value="F:transmembrane signaling receptor activity"/>
    <property type="evidence" value="ECO:0007669"/>
    <property type="project" value="InterPro"/>
</dbReference>
<evidence type="ECO:0000259" key="7">
    <source>
        <dbReference type="PROSITE" id="PS50192"/>
    </source>
</evidence>
<dbReference type="Pfam" id="PF11563">
    <property type="entry name" value="Protoglobin"/>
    <property type="match status" value="1"/>
</dbReference>
<evidence type="ECO:0000313" key="8">
    <source>
        <dbReference type="EMBL" id="TWI93210.1"/>
    </source>
</evidence>
<dbReference type="PROSITE" id="PS50192">
    <property type="entry name" value="T_SNARE"/>
    <property type="match status" value="1"/>
</dbReference>
<feature type="domain" description="T-SNARE coiled-coil homology" evidence="7">
    <location>
        <begin position="341"/>
        <end position="403"/>
    </location>
</feature>
<proteinExistence type="inferred from homology"/>
<dbReference type="InterPro" id="IPR004089">
    <property type="entry name" value="MCPsignal_dom"/>
</dbReference>
<evidence type="ECO:0000256" key="1">
    <source>
        <dbReference type="ARBA" id="ARBA00004429"/>
    </source>
</evidence>
<comment type="similarity">
    <text evidence="4">Belongs to the methyl-accepting chemotaxis (MCP) protein family.</text>
</comment>
<dbReference type="PANTHER" id="PTHR32089:SF112">
    <property type="entry name" value="LYSOZYME-LIKE PROTEIN-RELATED"/>
    <property type="match status" value="1"/>
</dbReference>
<dbReference type="SUPFAM" id="SSF58104">
    <property type="entry name" value="Methyl-accepting chemotaxis protein (MCP) signaling domain"/>
    <property type="match status" value="1"/>
</dbReference>
<keyword evidence="2" id="KW-0472">Membrane</keyword>
<dbReference type="InterPro" id="IPR004090">
    <property type="entry name" value="Chemotax_Me-accpt_rcpt"/>
</dbReference>
<dbReference type="AlphaFoldDB" id="A0A562TK08"/>
<dbReference type="PROSITE" id="PS50111">
    <property type="entry name" value="CHEMOTAXIS_TRANSDUC_2"/>
    <property type="match status" value="1"/>
</dbReference>